<proteinExistence type="predicted"/>
<dbReference type="SUPFAM" id="SSF50249">
    <property type="entry name" value="Nucleic acid-binding proteins"/>
    <property type="match status" value="1"/>
</dbReference>
<accession>A0A6N2MUX7</accession>
<dbReference type="InterPro" id="IPR012340">
    <property type="entry name" value="NA-bd_OB-fold"/>
</dbReference>
<gene>
    <name evidence="1" type="ORF">SVIM_LOCUS370510</name>
</gene>
<dbReference type="PANTHER" id="PTHR47165:SF4">
    <property type="entry name" value="OS03G0429900 PROTEIN"/>
    <property type="match status" value="1"/>
</dbReference>
<protein>
    <recommendedName>
        <fullName evidence="2">Replication factor A C-terminal domain-containing protein</fullName>
    </recommendedName>
</protein>
<dbReference type="Gene3D" id="2.40.50.140">
    <property type="entry name" value="Nucleic acid-binding proteins"/>
    <property type="match status" value="1"/>
</dbReference>
<sequence>MKQGNAIQASAKGKNIGPFAASIIEGDYYQVYGFYTFENRYTNSVVSHEAIIDLKGEELRITLWGDVAKRFNDSDLANQSSPLIIVFAGFRITEFKGWWYHSCPLCTKSVSDKGASFKCIKHNDVTPVPWFRVDCIVTDGTDVTTFLMVGKTAENFFGSSAHSYVYDKGFIDSIPTPMINKLQKPKIFQLRFGTFRSMMNRCDIIVANVFDDITEVKSPQQHIAPELDDSNVPFIEQASA</sequence>
<dbReference type="AlphaFoldDB" id="A0A6N2MUX7"/>
<reference evidence="1" key="1">
    <citation type="submission" date="2019-03" db="EMBL/GenBank/DDBJ databases">
        <authorList>
            <person name="Mank J."/>
            <person name="Almeida P."/>
        </authorList>
    </citation>
    <scope>NUCLEOTIDE SEQUENCE</scope>
    <source>
        <strain evidence="1">78183</strain>
    </source>
</reference>
<dbReference type="PANTHER" id="PTHR47165">
    <property type="entry name" value="OS03G0429900 PROTEIN"/>
    <property type="match status" value="1"/>
</dbReference>
<organism evidence="1">
    <name type="scientific">Salix viminalis</name>
    <name type="common">Common osier</name>
    <name type="synonym">Basket willow</name>
    <dbReference type="NCBI Taxonomy" id="40686"/>
    <lineage>
        <taxon>Eukaryota</taxon>
        <taxon>Viridiplantae</taxon>
        <taxon>Streptophyta</taxon>
        <taxon>Embryophyta</taxon>
        <taxon>Tracheophyta</taxon>
        <taxon>Spermatophyta</taxon>
        <taxon>Magnoliopsida</taxon>
        <taxon>eudicotyledons</taxon>
        <taxon>Gunneridae</taxon>
        <taxon>Pentapetalae</taxon>
        <taxon>rosids</taxon>
        <taxon>fabids</taxon>
        <taxon>Malpighiales</taxon>
        <taxon>Salicaceae</taxon>
        <taxon>Saliceae</taxon>
        <taxon>Salix</taxon>
    </lineage>
</organism>
<evidence type="ECO:0008006" key="2">
    <source>
        <dbReference type="Google" id="ProtNLM"/>
    </source>
</evidence>
<dbReference type="EMBL" id="CAADRP010001818">
    <property type="protein sequence ID" value="VFU53372.1"/>
    <property type="molecule type" value="Genomic_DNA"/>
</dbReference>
<name>A0A6N2MUX7_SALVM</name>
<evidence type="ECO:0000313" key="1">
    <source>
        <dbReference type="EMBL" id="VFU53372.1"/>
    </source>
</evidence>